<name>A0A1T2XKV2_9BACL</name>
<gene>
    <name evidence="2" type="ORF">BVG16_06810</name>
</gene>
<dbReference type="EMBL" id="MSZX01000002">
    <property type="protein sequence ID" value="OPA80435.1"/>
    <property type="molecule type" value="Genomic_DNA"/>
</dbReference>
<organism evidence="2 3">
    <name type="scientific">Paenibacillus selenitireducens</name>
    <dbReference type="NCBI Taxonomy" id="1324314"/>
    <lineage>
        <taxon>Bacteria</taxon>
        <taxon>Bacillati</taxon>
        <taxon>Bacillota</taxon>
        <taxon>Bacilli</taxon>
        <taxon>Bacillales</taxon>
        <taxon>Paenibacillaceae</taxon>
        <taxon>Paenibacillus</taxon>
    </lineage>
</organism>
<evidence type="ECO:0000313" key="2">
    <source>
        <dbReference type="EMBL" id="OPA80435.1"/>
    </source>
</evidence>
<dbReference type="Proteomes" id="UP000190188">
    <property type="component" value="Unassembled WGS sequence"/>
</dbReference>
<sequence>MSLYDQGRRPNSGSGDGRIFKFIIGIVGFFVIIAFATNACSNQSNDVWDDSAISWDTSGAGSEQPNNTVPWDYRILEGTVGDIIGSDMTILPDNDLLANDDNYATGDKIWTLQAMEADMTPNADGKASVSLTPWTTLKSYKTEQAAKDDIDKLKIRLKTEVDLVGVYKTSYQNQTRQFAVLTMPTGQQIKQPIDEKQYDKLKPLKKASVVLEEVHDFGNYDLAYTKFRGWAS</sequence>
<accession>A0A1T2XKV2</accession>
<evidence type="ECO:0000256" key="1">
    <source>
        <dbReference type="SAM" id="Phobius"/>
    </source>
</evidence>
<reference evidence="2 3" key="1">
    <citation type="submission" date="2017-01" db="EMBL/GenBank/DDBJ databases">
        <title>Genome analysis of Paenibacillus selenitrireducens ES3-24.</title>
        <authorList>
            <person name="Xu D."/>
            <person name="Yao R."/>
            <person name="Zheng S."/>
        </authorList>
    </citation>
    <scope>NUCLEOTIDE SEQUENCE [LARGE SCALE GENOMIC DNA]</scope>
    <source>
        <strain evidence="2 3">ES3-24</strain>
    </source>
</reference>
<comment type="caution">
    <text evidence="2">The sequence shown here is derived from an EMBL/GenBank/DDBJ whole genome shotgun (WGS) entry which is preliminary data.</text>
</comment>
<protein>
    <submittedName>
        <fullName evidence="2">Signal peptide protein</fullName>
    </submittedName>
</protein>
<keyword evidence="1" id="KW-0812">Transmembrane</keyword>
<dbReference type="OrthoDB" id="2657395at2"/>
<keyword evidence="1" id="KW-1133">Transmembrane helix</keyword>
<keyword evidence="3" id="KW-1185">Reference proteome</keyword>
<proteinExistence type="predicted"/>
<dbReference type="STRING" id="1324314.BVG16_06810"/>
<feature type="transmembrane region" description="Helical" evidence="1">
    <location>
        <begin position="20"/>
        <end position="37"/>
    </location>
</feature>
<dbReference type="AlphaFoldDB" id="A0A1T2XKV2"/>
<keyword evidence="1" id="KW-0472">Membrane</keyword>
<evidence type="ECO:0000313" key="3">
    <source>
        <dbReference type="Proteomes" id="UP000190188"/>
    </source>
</evidence>
<dbReference type="RefSeq" id="WP_078497783.1">
    <property type="nucleotide sequence ID" value="NZ_MSZX01000002.1"/>
</dbReference>